<organism evidence="3">
    <name type="scientific">Babesia sp</name>
    <dbReference type="NCBI Taxonomy" id="35084"/>
    <lineage>
        <taxon>Eukaryota</taxon>
        <taxon>Sar</taxon>
        <taxon>Alveolata</taxon>
        <taxon>Apicomplexa</taxon>
        <taxon>Aconoidasida</taxon>
        <taxon>Piroplasmida</taxon>
        <taxon>Babesiidae</taxon>
        <taxon>Babesia</taxon>
    </lineage>
</organism>
<accession>A0A6M8PHV2</accession>
<evidence type="ECO:0000313" key="3">
    <source>
        <dbReference type="EMBL" id="QKG86451.1"/>
    </source>
</evidence>
<feature type="chain" id="PRO_5026703449" evidence="2">
    <location>
        <begin position="22"/>
        <end position="535"/>
    </location>
</feature>
<dbReference type="EMBL" id="MN887103">
    <property type="protein sequence ID" value="QKG86451.1"/>
    <property type="molecule type" value="Genomic_DNA"/>
</dbReference>
<feature type="region of interest" description="Disordered" evidence="1">
    <location>
        <begin position="496"/>
        <end position="535"/>
    </location>
</feature>
<proteinExistence type="predicted"/>
<feature type="region of interest" description="Disordered" evidence="1">
    <location>
        <begin position="88"/>
        <end position="132"/>
    </location>
</feature>
<sequence length="535" mass="59650">MYRCISVILITLLGFIIPSDAFDMHEWAQAPADTSGMKSVDVAHETSKADELSVAEEGVKAMDGSTEADELEKALKELHDQTYFGVVHDERPEDHKTGVKSEEHKNLHENDEASKKSEQPKIEIPNGSNEGTKVIPQMEHEIKEHSIALPEHHAEASVPVSVNDVTSLIPKTPSDEHNTTSGNEDTFVNDTTPIARNMRLNTMAKIDETIEKLDSRLQTFLEAVSESSHDLSYYQSLLENAYETFCREINGDLTPLGARYPRNEGDVTPVTVMISADMSSAIRRSFDTKVEVLELAASEVATQKSKETGARTIHDALTNGLIMVRSTIASPGLTIHSTSNEMKNMNAIIADMSKSLLADIIKWTLQEDVLKKQLFAKIVERDEFIKAHKSDINVDKFTQEIRKIAGDFHIAQNEKAGAIQKQNGFKEYLDEMREDINTIQRLIDTYFATVHNGHAKAIIAEANNELNKDGQAESELRLRLAQEKVHNDAILKSEDTGEHFQCPPNYRPLDPSKPAGDGNPCGRFIRRQADQSTHV</sequence>
<evidence type="ECO:0000256" key="1">
    <source>
        <dbReference type="SAM" id="MobiDB-lite"/>
    </source>
</evidence>
<feature type="signal peptide" evidence="2">
    <location>
        <begin position="1"/>
        <end position="21"/>
    </location>
</feature>
<name>A0A6M8PHV2_9APIC</name>
<evidence type="ECO:0000256" key="2">
    <source>
        <dbReference type="SAM" id="SignalP"/>
    </source>
</evidence>
<feature type="compositionally biased region" description="Basic and acidic residues" evidence="1">
    <location>
        <begin position="88"/>
        <end position="121"/>
    </location>
</feature>
<dbReference type="AlphaFoldDB" id="A0A6M8PHV2"/>
<keyword evidence="2" id="KW-0732">Signal</keyword>
<reference evidence="3" key="1">
    <citation type="submission" date="2019-12" db="EMBL/GenBank/DDBJ databases">
        <authorList>
            <person name="Sun H."/>
            <person name="Wang M.J."/>
            <person name="Guan Q.G."/>
            <person name="Yin H."/>
        </authorList>
    </citation>
    <scope>NUCLEOTIDE SEQUENCE</scope>
    <source>
        <strain evidence="3">DH</strain>
        <tissue evidence="3">Merozoites</tissue>
    </source>
</reference>
<protein>
    <submittedName>
        <fullName evidence="3">BOV57</fullName>
    </submittedName>
</protein>